<dbReference type="Proteomes" id="UP000001357">
    <property type="component" value="Unassembled WGS sequence"/>
</dbReference>
<evidence type="ECO:0000256" key="2">
    <source>
        <dbReference type="SAM" id="MobiDB-lite"/>
    </source>
</evidence>
<comment type="similarity">
    <text evidence="1">Belongs to the FAM149 family.</text>
</comment>
<dbReference type="PANTHER" id="PTHR31997">
    <property type="entry name" value="AGAP003710-PA"/>
    <property type="match status" value="1"/>
</dbReference>
<evidence type="ECO:0000313" key="4">
    <source>
        <dbReference type="EMBL" id="EDQ89396.1"/>
    </source>
</evidence>
<evidence type="ECO:0000256" key="1">
    <source>
        <dbReference type="ARBA" id="ARBA00008309"/>
    </source>
</evidence>
<name>A9UZM9_MONBE</name>
<dbReference type="RefSeq" id="XP_001745972.1">
    <property type="nucleotide sequence ID" value="XM_001745920.1"/>
</dbReference>
<evidence type="ECO:0000259" key="3">
    <source>
        <dbReference type="Pfam" id="PF12516"/>
    </source>
</evidence>
<dbReference type="AlphaFoldDB" id="A9UZM9"/>
<feature type="region of interest" description="Disordered" evidence="2">
    <location>
        <begin position="35"/>
        <end position="83"/>
    </location>
</feature>
<organism evidence="4 5">
    <name type="scientific">Monosiga brevicollis</name>
    <name type="common">Choanoflagellate</name>
    <dbReference type="NCBI Taxonomy" id="81824"/>
    <lineage>
        <taxon>Eukaryota</taxon>
        <taxon>Choanoflagellata</taxon>
        <taxon>Craspedida</taxon>
        <taxon>Salpingoecidae</taxon>
        <taxon>Monosiga</taxon>
    </lineage>
</organism>
<dbReference type="InterPro" id="IPR022194">
    <property type="entry name" value="DUF3719"/>
</dbReference>
<dbReference type="GeneID" id="5891270"/>
<reference evidence="4 5" key="1">
    <citation type="journal article" date="2008" name="Nature">
        <title>The genome of the choanoflagellate Monosiga brevicollis and the origin of metazoans.</title>
        <authorList>
            <consortium name="JGI Sequencing"/>
            <person name="King N."/>
            <person name="Westbrook M.J."/>
            <person name="Young S.L."/>
            <person name="Kuo A."/>
            <person name="Abedin M."/>
            <person name="Chapman J."/>
            <person name="Fairclough S."/>
            <person name="Hellsten U."/>
            <person name="Isogai Y."/>
            <person name="Letunic I."/>
            <person name="Marr M."/>
            <person name="Pincus D."/>
            <person name="Putnam N."/>
            <person name="Rokas A."/>
            <person name="Wright K.J."/>
            <person name="Zuzow R."/>
            <person name="Dirks W."/>
            <person name="Good M."/>
            <person name="Goodstein D."/>
            <person name="Lemons D."/>
            <person name="Li W."/>
            <person name="Lyons J.B."/>
            <person name="Morris A."/>
            <person name="Nichols S."/>
            <person name="Richter D.J."/>
            <person name="Salamov A."/>
            <person name="Bork P."/>
            <person name="Lim W.A."/>
            <person name="Manning G."/>
            <person name="Miller W.T."/>
            <person name="McGinnis W."/>
            <person name="Shapiro H."/>
            <person name="Tjian R."/>
            <person name="Grigoriev I.V."/>
            <person name="Rokhsar D."/>
        </authorList>
    </citation>
    <scope>NUCLEOTIDE SEQUENCE [LARGE SCALE GENOMIC DNA]</scope>
    <source>
        <strain evidence="5">MX1 / ATCC 50154</strain>
    </source>
</reference>
<feature type="region of interest" description="Disordered" evidence="2">
    <location>
        <begin position="555"/>
        <end position="613"/>
    </location>
</feature>
<feature type="region of interest" description="Disordered" evidence="2">
    <location>
        <begin position="287"/>
        <end position="307"/>
    </location>
</feature>
<feature type="region of interest" description="Disordered" evidence="2">
    <location>
        <begin position="171"/>
        <end position="201"/>
    </location>
</feature>
<evidence type="ECO:0000313" key="5">
    <source>
        <dbReference type="Proteomes" id="UP000001357"/>
    </source>
</evidence>
<feature type="region of interest" description="Disordered" evidence="2">
    <location>
        <begin position="401"/>
        <end position="432"/>
    </location>
</feature>
<feature type="compositionally biased region" description="Polar residues" evidence="2">
    <location>
        <begin position="175"/>
        <end position="186"/>
    </location>
</feature>
<keyword evidence="5" id="KW-1185">Reference proteome</keyword>
<accession>A9UZM9</accession>
<gene>
    <name evidence="4" type="ORF">MONBRDRAFT_32462</name>
</gene>
<dbReference type="PANTHER" id="PTHR31997:SF1">
    <property type="entry name" value="AGAP003710-PA"/>
    <property type="match status" value="1"/>
</dbReference>
<feature type="region of interest" description="Disordered" evidence="2">
    <location>
        <begin position="446"/>
        <end position="507"/>
    </location>
</feature>
<proteinExistence type="inferred from homology"/>
<dbReference type="Pfam" id="PF12516">
    <property type="entry name" value="DUF3719"/>
    <property type="match status" value="1"/>
</dbReference>
<dbReference type="InterPro" id="IPR039630">
    <property type="entry name" value="FAM149"/>
</dbReference>
<feature type="compositionally biased region" description="Polar residues" evidence="2">
    <location>
        <begin position="35"/>
        <end position="68"/>
    </location>
</feature>
<sequence length="613" mass="67950">MFVPSRELRRQCTNDVAILMESIDRQLYGENASLSALDSPSVSASDRTSPSAQPTPTMFRKSSSNGTDPDNDPTPRPSYSLQGTHFFGLESSRMAPSNQRFSDREHFQRSIDREGTQAALSAGRASPSLLNAIVQDECRQWRTEFPHLRLQGHQIAPVRESGIVMIVPHALPKTTGANGPRQSTFSPAHGRTTPRGHEPTQHAQNLCVLGKPWTVSGPRVSQEPGRDYAAFDFYSFEIPRPGRRQRSSWDHAVDEALENSRWSPGQPSHRHPGRRYWVPLVPSGDASSNTSSFGATRPPTLAWAEDPDEDPVLEQEGYYEEVFAYDQTDPHPDPDEQDRTLIVGQLFEHIWPALVQRLRPILARVASSTPTPGLQNTLRMSFRDEPWQQSFDSDMAQVMTFESGDSSDDDSSLYASRRSHRSSLHNSSHAHPLAGLRRFAAERRANQMQGSIVPSHRPVPRHSRALSPTNETSDADDDFLLTHVARQPENIPTRRSGNSRRTSAEFARDHRAAALELQSLSMLSLSDNRPLGVRRASQGMDVLTVRQADADTMIPALEPRSSPLPHPGTSTTPRPRRRSRIGQPALSSDQAQVNLMRTGDGQSPSPVGTPGPS</sequence>
<feature type="non-terminal residue" evidence="4">
    <location>
        <position position="613"/>
    </location>
</feature>
<protein>
    <recommendedName>
        <fullName evidence="3">DUF3719 domain-containing protein</fullName>
    </recommendedName>
</protein>
<dbReference type="EMBL" id="CH991551">
    <property type="protein sequence ID" value="EDQ89396.1"/>
    <property type="molecule type" value="Genomic_DNA"/>
</dbReference>
<feature type="compositionally biased region" description="Polar residues" evidence="2">
    <location>
        <begin position="585"/>
        <end position="606"/>
    </location>
</feature>
<dbReference type="InParanoid" id="A9UZM9"/>
<dbReference type="KEGG" id="mbr:MONBRDRAFT_32462"/>
<feature type="domain" description="DUF3719" evidence="3">
    <location>
        <begin position="134"/>
        <end position="159"/>
    </location>
</feature>